<dbReference type="Proteomes" id="UP000829364">
    <property type="component" value="Chromosome 5"/>
</dbReference>
<gene>
    <name evidence="2" type="ORF">JDV02_005939</name>
</gene>
<dbReference type="OrthoDB" id="4843574at2759"/>
<dbReference type="GeneID" id="72067888"/>
<feature type="compositionally biased region" description="Polar residues" evidence="1">
    <location>
        <begin position="65"/>
        <end position="79"/>
    </location>
</feature>
<dbReference type="EC" id="2.7.1.172" evidence="2"/>
<protein>
    <submittedName>
        <fullName evidence="2">Protein-ribulosamine 3-kinase</fullName>
        <ecNumber evidence="2">2.7.1.172</ecNumber>
    </submittedName>
</protein>
<dbReference type="EMBL" id="CP086358">
    <property type="protein sequence ID" value="UNI19785.1"/>
    <property type="molecule type" value="Genomic_DNA"/>
</dbReference>
<accession>A0A9Q8QHN1</accession>
<dbReference type="RefSeq" id="XP_047843266.1">
    <property type="nucleotide sequence ID" value="XM_047987282.1"/>
</dbReference>
<name>A0A9Q8QHN1_9HYPO</name>
<evidence type="ECO:0000313" key="2">
    <source>
        <dbReference type="EMBL" id="UNI19785.1"/>
    </source>
</evidence>
<reference evidence="2" key="1">
    <citation type="submission" date="2021-11" db="EMBL/GenBank/DDBJ databases">
        <title>Purpureocillium_takamizusanense_genome.</title>
        <authorList>
            <person name="Nguyen N.-H."/>
        </authorList>
    </citation>
    <scope>NUCLEOTIDE SEQUENCE</scope>
    <source>
        <strain evidence="2">PT3</strain>
    </source>
</reference>
<sequence>MPSQLSSWFARHCTPPPPLNTSSACPCANCYNLGTDVAPRQHRQRQPQQQQQRPFVRALDDASRRPSSTTPADSDSFSICSVAEKPGTTITTTTHIERVTPQ</sequence>
<feature type="region of interest" description="Disordered" evidence="1">
    <location>
        <begin position="38"/>
        <end position="81"/>
    </location>
</feature>
<evidence type="ECO:0000313" key="3">
    <source>
        <dbReference type="Proteomes" id="UP000829364"/>
    </source>
</evidence>
<evidence type="ECO:0000256" key="1">
    <source>
        <dbReference type="SAM" id="MobiDB-lite"/>
    </source>
</evidence>
<keyword evidence="3" id="KW-1185">Reference proteome</keyword>
<keyword evidence="2" id="KW-0808">Transferase</keyword>
<dbReference type="AlphaFoldDB" id="A0A9Q8QHN1"/>
<proteinExistence type="predicted"/>
<dbReference type="GO" id="GO:0102193">
    <property type="term" value="F:protein-ribulosamine 3-kinase activity"/>
    <property type="evidence" value="ECO:0007669"/>
    <property type="project" value="UniProtKB-EC"/>
</dbReference>
<dbReference type="KEGG" id="ptkz:JDV02_005939"/>
<organism evidence="2 3">
    <name type="scientific">Purpureocillium takamizusanense</name>
    <dbReference type="NCBI Taxonomy" id="2060973"/>
    <lineage>
        <taxon>Eukaryota</taxon>
        <taxon>Fungi</taxon>
        <taxon>Dikarya</taxon>
        <taxon>Ascomycota</taxon>
        <taxon>Pezizomycotina</taxon>
        <taxon>Sordariomycetes</taxon>
        <taxon>Hypocreomycetidae</taxon>
        <taxon>Hypocreales</taxon>
        <taxon>Ophiocordycipitaceae</taxon>
        <taxon>Purpureocillium</taxon>
    </lineage>
</organism>